<organism evidence="2 3">
    <name type="scientific">Ceratodon purpureus</name>
    <name type="common">Fire moss</name>
    <name type="synonym">Dicranum purpureum</name>
    <dbReference type="NCBI Taxonomy" id="3225"/>
    <lineage>
        <taxon>Eukaryota</taxon>
        <taxon>Viridiplantae</taxon>
        <taxon>Streptophyta</taxon>
        <taxon>Embryophyta</taxon>
        <taxon>Bryophyta</taxon>
        <taxon>Bryophytina</taxon>
        <taxon>Bryopsida</taxon>
        <taxon>Dicranidae</taxon>
        <taxon>Pseudoditrichales</taxon>
        <taxon>Ditrichaceae</taxon>
        <taxon>Ceratodon</taxon>
    </lineage>
</organism>
<reference evidence="2" key="1">
    <citation type="submission" date="2020-06" db="EMBL/GenBank/DDBJ databases">
        <title>WGS assembly of Ceratodon purpureus strain R40.</title>
        <authorList>
            <person name="Carey S.B."/>
            <person name="Jenkins J."/>
            <person name="Shu S."/>
            <person name="Lovell J.T."/>
            <person name="Sreedasyam A."/>
            <person name="Maumus F."/>
            <person name="Tiley G.P."/>
            <person name="Fernandez-Pozo N."/>
            <person name="Barry K."/>
            <person name="Chen C."/>
            <person name="Wang M."/>
            <person name="Lipzen A."/>
            <person name="Daum C."/>
            <person name="Saski C.A."/>
            <person name="Payton A.C."/>
            <person name="Mcbreen J.C."/>
            <person name="Conrad R.E."/>
            <person name="Kollar L.M."/>
            <person name="Olsson S."/>
            <person name="Huttunen S."/>
            <person name="Landis J.B."/>
            <person name="Wickett N.J."/>
            <person name="Johnson M.G."/>
            <person name="Rensing S.A."/>
            <person name="Grimwood J."/>
            <person name="Schmutz J."/>
            <person name="Mcdaniel S.F."/>
        </authorList>
    </citation>
    <scope>NUCLEOTIDE SEQUENCE</scope>
    <source>
        <strain evidence="2">R40</strain>
    </source>
</reference>
<dbReference type="EMBL" id="CM026431">
    <property type="protein sequence ID" value="KAG0558850.1"/>
    <property type="molecule type" value="Genomic_DNA"/>
</dbReference>
<evidence type="ECO:0000313" key="3">
    <source>
        <dbReference type="Proteomes" id="UP000822688"/>
    </source>
</evidence>
<dbReference type="AlphaFoldDB" id="A0A8T0GIM7"/>
<feature type="chain" id="PRO_5035894630" evidence="1">
    <location>
        <begin position="21"/>
        <end position="94"/>
    </location>
</feature>
<evidence type="ECO:0000313" key="2">
    <source>
        <dbReference type="EMBL" id="KAG0558850.1"/>
    </source>
</evidence>
<proteinExistence type="predicted"/>
<keyword evidence="3" id="KW-1185">Reference proteome</keyword>
<feature type="signal peptide" evidence="1">
    <location>
        <begin position="1"/>
        <end position="20"/>
    </location>
</feature>
<protein>
    <submittedName>
        <fullName evidence="2">Uncharacterized protein</fullName>
    </submittedName>
</protein>
<keyword evidence="1" id="KW-0732">Signal</keyword>
<name>A0A8T0GIM7_CERPU</name>
<comment type="caution">
    <text evidence="2">The sequence shown here is derived from an EMBL/GenBank/DDBJ whole genome shotgun (WGS) entry which is preliminary data.</text>
</comment>
<sequence length="94" mass="11026">MKPNTQTKVIYTLFTLLLSALNDEEKASDPKYRSHLNIHIRKKMRTELQLPNVRKAGDVTDTVEEACETAQDSRRRIVHVRNRIKKMQFPNSNF</sequence>
<gene>
    <name evidence="2" type="ORF">KC19_10G058800</name>
</gene>
<dbReference type="Proteomes" id="UP000822688">
    <property type="component" value="Chromosome 10"/>
</dbReference>
<evidence type="ECO:0000256" key="1">
    <source>
        <dbReference type="SAM" id="SignalP"/>
    </source>
</evidence>
<accession>A0A8T0GIM7</accession>